<dbReference type="Gene3D" id="3.40.50.2020">
    <property type="match status" value="1"/>
</dbReference>
<dbReference type="CDD" id="cd06223">
    <property type="entry name" value="PRTases_typeI"/>
    <property type="match status" value="1"/>
</dbReference>
<dbReference type="InterPro" id="IPR000836">
    <property type="entry name" value="PRTase_dom"/>
</dbReference>
<dbReference type="InterPro" id="IPR029057">
    <property type="entry name" value="PRTase-like"/>
</dbReference>
<dbReference type="PANTHER" id="PTHR47505:SF1">
    <property type="entry name" value="DNA UTILIZATION PROTEIN YHGH"/>
    <property type="match status" value="1"/>
</dbReference>
<name>A0A7Y8GTB3_9BURK</name>
<comment type="caution">
    <text evidence="3">The sequence shown here is derived from an EMBL/GenBank/DDBJ whole genome shotgun (WGS) entry which is preliminary data.</text>
</comment>
<dbReference type="RefSeq" id="WP_177133666.1">
    <property type="nucleotide sequence ID" value="NZ_VYGV01000005.1"/>
</dbReference>
<dbReference type="Proteomes" id="UP000545507">
    <property type="component" value="Unassembled WGS sequence"/>
</dbReference>
<evidence type="ECO:0000259" key="2">
    <source>
        <dbReference type="Pfam" id="PF00156"/>
    </source>
</evidence>
<organism evidence="3 4">
    <name type="scientific">Hydrogenophaga aromaticivorans</name>
    <dbReference type="NCBI Taxonomy" id="2610898"/>
    <lineage>
        <taxon>Bacteria</taxon>
        <taxon>Pseudomonadati</taxon>
        <taxon>Pseudomonadota</taxon>
        <taxon>Betaproteobacteria</taxon>
        <taxon>Burkholderiales</taxon>
        <taxon>Comamonadaceae</taxon>
        <taxon>Hydrogenophaga</taxon>
    </lineage>
</organism>
<reference evidence="3 4" key="1">
    <citation type="submission" date="2019-09" db="EMBL/GenBank/DDBJ databases">
        <title>Hydrogenophaga aromatica sp. nov., isolated from a para-xylene-degrading enrichment culture.</title>
        <authorList>
            <person name="Tancsics A."/>
            <person name="Banerjee S."/>
        </authorList>
    </citation>
    <scope>NUCLEOTIDE SEQUENCE [LARGE SCALE GENOMIC DNA]</scope>
    <source>
        <strain evidence="3 4">D2P1</strain>
    </source>
</reference>
<dbReference type="Pfam" id="PF00156">
    <property type="entry name" value="Pribosyltran"/>
    <property type="match status" value="1"/>
</dbReference>
<accession>A0A7Y8GTB3</accession>
<dbReference type="PANTHER" id="PTHR47505">
    <property type="entry name" value="DNA UTILIZATION PROTEIN YHGH"/>
    <property type="match status" value="1"/>
</dbReference>
<evidence type="ECO:0000313" key="4">
    <source>
        <dbReference type="Proteomes" id="UP000545507"/>
    </source>
</evidence>
<dbReference type="InterPro" id="IPR051910">
    <property type="entry name" value="ComF/GntX_DNA_util-trans"/>
</dbReference>
<comment type="similarity">
    <text evidence="1">Belongs to the ComF/GntX family.</text>
</comment>
<protein>
    <submittedName>
        <fullName evidence="3">ComF family protein</fullName>
    </submittedName>
</protein>
<evidence type="ECO:0000313" key="3">
    <source>
        <dbReference type="EMBL" id="NWF44465.1"/>
    </source>
</evidence>
<sequence length="245" mass="26461">MSGRHPLYQLMQRLPGTCQVCGRWPSLPVCPACETRHAPPDPRCPTCARRLPPGSTHCGACLSQSEGSHAHSLQTLVAAVDYAYPWDGLIARFKFRGEPGWAGPLAALMLRQPGVGELLRACDVVVPVPVTAARLAERGYNQAWELIKALRRQAADTRALALSDALVRIGNAPDQHPLPREQRLRNLQGSFVTHPHHVARLQKTHVLLVDDVSTTGTTLNSAAQALLKAGTGRVSALVLARTSGH</sequence>
<proteinExistence type="inferred from homology"/>
<dbReference type="SUPFAM" id="SSF53271">
    <property type="entry name" value="PRTase-like"/>
    <property type="match status" value="1"/>
</dbReference>
<gene>
    <name evidence="3" type="ORF">F3K02_04245</name>
</gene>
<dbReference type="EMBL" id="VYGV01000005">
    <property type="protein sequence ID" value="NWF44465.1"/>
    <property type="molecule type" value="Genomic_DNA"/>
</dbReference>
<keyword evidence="4" id="KW-1185">Reference proteome</keyword>
<feature type="domain" description="Phosphoribosyltransferase" evidence="2">
    <location>
        <begin position="196"/>
        <end position="241"/>
    </location>
</feature>
<dbReference type="AlphaFoldDB" id="A0A7Y8GTB3"/>
<evidence type="ECO:0000256" key="1">
    <source>
        <dbReference type="ARBA" id="ARBA00008007"/>
    </source>
</evidence>